<comment type="caution">
    <text evidence="1">The sequence shown here is derived from an EMBL/GenBank/DDBJ whole genome shotgun (WGS) entry which is preliminary data.</text>
</comment>
<dbReference type="Proteomes" id="UP001283361">
    <property type="component" value="Unassembled WGS sequence"/>
</dbReference>
<dbReference type="EMBL" id="JAWDGP010000113">
    <property type="protein sequence ID" value="KAK3803627.1"/>
    <property type="molecule type" value="Genomic_DNA"/>
</dbReference>
<gene>
    <name evidence="1" type="ORF">RRG08_023343</name>
</gene>
<proteinExistence type="predicted"/>
<evidence type="ECO:0000313" key="2">
    <source>
        <dbReference type="Proteomes" id="UP001283361"/>
    </source>
</evidence>
<evidence type="ECO:0000313" key="1">
    <source>
        <dbReference type="EMBL" id="KAK3803627.1"/>
    </source>
</evidence>
<accession>A0AAE1EE85</accession>
<sequence length="69" mass="7531">MRTSRCCHRQQTTDSVIPSITGLGETLAKGLTVNFRCIVSPTSRQSWRIEDLTLDILSPLRAPPSSSSG</sequence>
<name>A0AAE1EE85_9GAST</name>
<dbReference type="AlphaFoldDB" id="A0AAE1EE85"/>
<keyword evidence="2" id="KW-1185">Reference proteome</keyword>
<organism evidence="1 2">
    <name type="scientific">Elysia crispata</name>
    <name type="common">lettuce slug</name>
    <dbReference type="NCBI Taxonomy" id="231223"/>
    <lineage>
        <taxon>Eukaryota</taxon>
        <taxon>Metazoa</taxon>
        <taxon>Spiralia</taxon>
        <taxon>Lophotrochozoa</taxon>
        <taxon>Mollusca</taxon>
        <taxon>Gastropoda</taxon>
        <taxon>Heterobranchia</taxon>
        <taxon>Euthyneura</taxon>
        <taxon>Panpulmonata</taxon>
        <taxon>Sacoglossa</taxon>
        <taxon>Placobranchoidea</taxon>
        <taxon>Plakobranchidae</taxon>
        <taxon>Elysia</taxon>
    </lineage>
</organism>
<protein>
    <submittedName>
        <fullName evidence="1">Uncharacterized protein</fullName>
    </submittedName>
</protein>
<reference evidence="1" key="1">
    <citation type="journal article" date="2023" name="G3 (Bethesda)">
        <title>A reference genome for the long-term kleptoplast-retaining sea slug Elysia crispata morphotype clarki.</title>
        <authorList>
            <person name="Eastman K.E."/>
            <person name="Pendleton A.L."/>
            <person name="Shaikh M.A."/>
            <person name="Suttiyut T."/>
            <person name="Ogas R."/>
            <person name="Tomko P."/>
            <person name="Gavelis G."/>
            <person name="Widhalm J.R."/>
            <person name="Wisecaver J.H."/>
        </authorList>
    </citation>
    <scope>NUCLEOTIDE SEQUENCE</scope>
    <source>
        <strain evidence="1">ECLA1</strain>
    </source>
</reference>